<dbReference type="GO" id="GO:0006749">
    <property type="term" value="P:glutathione metabolic process"/>
    <property type="evidence" value="ECO:0007669"/>
    <property type="project" value="TreeGrafter"/>
</dbReference>
<dbReference type="PANTHER" id="PTHR43917:SF8">
    <property type="entry name" value="GH16740P-RELATED"/>
    <property type="match status" value="1"/>
</dbReference>
<dbReference type="InterPro" id="IPR010987">
    <property type="entry name" value="Glutathione-S-Trfase_C-like"/>
</dbReference>
<dbReference type="GO" id="GO:0004364">
    <property type="term" value="F:glutathione transferase activity"/>
    <property type="evidence" value="ECO:0007669"/>
    <property type="project" value="TreeGrafter"/>
</dbReference>
<dbReference type="STRING" id="46731.A0A3M6V120"/>
<dbReference type="SUPFAM" id="SSF47616">
    <property type="entry name" value="GST C-terminal domain-like"/>
    <property type="match status" value="1"/>
</dbReference>
<dbReference type="OrthoDB" id="4951845at2759"/>
<feature type="domain" description="GST C-terminal" evidence="1">
    <location>
        <begin position="101"/>
        <end position="235"/>
    </location>
</feature>
<dbReference type="Proteomes" id="UP000275408">
    <property type="component" value="Unassembled WGS sequence"/>
</dbReference>
<evidence type="ECO:0000259" key="1">
    <source>
        <dbReference type="PROSITE" id="PS50405"/>
    </source>
</evidence>
<dbReference type="PROSITE" id="PS50405">
    <property type="entry name" value="GST_CTER"/>
    <property type="match status" value="1"/>
</dbReference>
<evidence type="ECO:0000313" key="2">
    <source>
        <dbReference type="EMBL" id="RMX59592.1"/>
    </source>
</evidence>
<gene>
    <name evidence="2" type="ORF">pdam_00003618</name>
</gene>
<sequence length="243" mass="28043">MSAETDCKTPLRLHLVRVSPCCRMIWLYALQFSAARKVVGETGKEVVLRRTLAFGSQYGIGVFCLTEAGEQQIGWVTEKDPIAILRYFAQKYTDFAGWGKTSEDRYRVHSVLDWASSKLLDVLGYKYVYPQLLERYHLPNEAATEELVDKGLSEASELLEALENYYLGDNPFLCGSELTVADSYVATILCQAEWVDFDFKLWPRLWEWLTRVKGQEHWREVHSTHDEFLQKLKKDHSIESDSS</sequence>
<dbReference type="InterPro" id="IPR036282">
    <property type="entry name" value="Glutathione-S-Trfase_C_sf"/>
</dbReference>
<dbReference type="Pfam" id="PF00043">
    <property type="entry name" value="GST_C"/>
    <property type="match status" value="1"/>
</dbReference>
<name>A0A3M6V120_POCDA</name>
<proteinExistence type="predicted"/>
<reference evidence="2 3" key="1">
    <citation type="journal article" date="2018" name="Sci. Rep.">
        <title>Comparative analysis of the Pocillopora damicornis genome highlights role of immune system in coral evolution.</title>
        <authorList>
            <person name="Cunning R."/>
            <person name="Bay R.A."/>
            <person name="Gillette P."/>
            <person name="Baker A.C."/>
            <person name="Traylor-Knowles N."/>
        </authorList>
    </citation>
    <scope>NUCLEOTIDE SEQUENCE [LARGE SCALE GENOMIC DNA]</scope>
    <source>
        <strain evidence="2">RSMAS</strain>
        <tissue evidence="2">Whole animal</tissue>
    </source>
</reference>
<comment type="caution">
    <text evidence="2">The sequence shown here is derived from an EMBL/GenBank/DDBJ whole genome shotgun (WGS) entry which is preliminary data.</text>
</comment>
<dbReference type="AlphaFoldDB" id="A0A3M6V120"/>
<dbReference type="GO" id="GO:0005737">
    <property type="term" value="C:cytoplasm"/>
    <property type="evidence" value="ECO:0007669"/>
    <property type="project" value="TreeGrafter"/>
</dbReference>
<evidence type="ECO:0000313" key="3">
    <source>
        <dbReference type="Proteomes" id="UP000275408"/>
    </source>
</evidence>
<dbReference type="PANTHER" id="PTHR43917">
    <property type="match status" value="1"/>
</dbReference>
<dbReference type="InterPro" id="IPR004046">
    <property type="entry name" value="GST_C"/>
</dbReference>
<dbReference type="InterPro" id="IPR051369">
    <property type="entry name" value="GST_Theta"/>
</dbReference>
<dbReference type="Gene3D" id="1.20.1050.10">
    <property type="match status" value="1"/>
</dbReference>
<dbReference type="EMBL" id="RCHS01000309">
    <property type="protein sequence ID" value="RMX59592.1"/>
    <property type="molecule type" value="Genomic_DNA"/>
</dbReference>
<organism evidence="2 3">
    <name type="scientific">Pocillopora damicornis</name>
    <name type="common">Cauliflower coral</name>
    <name type="synonym">Millepora damicornis</name>
    <dbReference type="NCBI Taxonomy" id="46731"/>
    <lineage>
        <taxon>Eukaryota</taxon>
        <taxon>Metazoa</taxon>
        <taxon>Cnidaria</taxon>
        <taxon>Anthozoa</taxon>
        <taxon>Hexacorallia</taxon>
        <taxon>Scleractinia</taxon>
        <taxon>Astrocoeniina</taxon>
        <taxon>Pocilloporidae</taxon>
        <taxon>Pocillopora</taxon>
    </lineage>
</organism>
<accession>A0A3M6V120</accession>
<protein>
    <recommendedName>
        <fullName evidence="1">GST C-terminal domain-containing protein</fullName>
    </recommendedName>
</protein>
<keyword evidence="3" id="KW-1185">Reference proteome</keyword>